<comment type="caution">
    <text evidence="1">The sequence shown here is derived from an EMBL/GenBank/DDBJ whole genome shotgun (WGS) entry which is preliminary data.</text>
</comment>
<gene>
    <name evidence="1" type="ORF">HGM15179_000681</name>
</gene>
<dbReference type="OrthoDB" id="416454at2759"/>
<dbReference type="EMBL" id="SWJQ01000013">
    <property type="protein sequence ID" value="TRZ26524.1"/>
    <property type="molecule type" value="Genomic_DNA"/>
</dbReference>
<dbReference type="AlphaFoldDB" id="A0A8K1LU97"/>
<keyword evidence="2" id="KW-1185">Reference proteome</keyword>
<evidence type="ECO:0000313" key="1">
    <source>
        <dbReference type="EMBL" id="TRZ26524.1"/>
    </source>
</evidence>
<accession>A0A8K1LU97</accession>
<reference evidence="1" key="1">
    <citation type="submission" date="2019-04" db="EMBL/GenBank/DDBJ databases">
        <title>Genome assembly of Zosterops borbonicus 15179.</title>
        <authorList>
            <person name="Leroy T."/>
            <person name="Anselmetti Y."/>
            <person name="Tilak M.-K."/>
            <person name="Nabholz B."/>
        </authorList>
    </citation>
    <scope>NUCLEOTIDE SEQUENCE</scope>
    <source>
        <strain evidence="1">HGM_15179</strain>
        <tissue evidence="1">Muscle</tissue>
    </source>
</reference>
<sequence length="168" mass="18140">MAKKLTKPLSSIYCQSWSSGEVLVQWKSANVVPIYRNGRKEDPGNYGTFSLTSVLMTKEDNKAGEGSGAQVLSEAAEGAVAVQPGEQEAQEGLYHSLQPPEGDVGENSDLSSLKQSCANQITGPFPLLCLALLPVKTMAKGMMRVMELAFLPGYTKKTYETAELFKDS</sequence>
<dbReference type="Proteomes" id="UP000796761">
    <property type="component" value="Unassembled WGS sequence"/>
</dbReference>
<name>A0A8K1LU97_9PASS</name>
<proteinExistence type="predicted"/>
<evidence type="ECO:0000313" key="2">
    <source>
        <dbReference type="Proteomes" id="UP000796761"/>
    </source>
</evidence>
<protein>
    <submittedName>
        <fullName evidence="1">Uncharacterized protein</fullName>
    </submittedName>
</protein>
<organism evidence="1 2">
    <name type="scientific">Zosterops borbonicus</name>
    <dbReference type="NCBI Taxonomy" id="364589"/>
    <lineage>
        <taxon>Eukaryota</taxon>
        <taxon>Metazoa</taxon>
        <taxon>Chordata</taxon>
        <taxon>Craniata</taxon>
        <taxon>Vertebrata</taxon>
        <taxon>Euteleostomi</taxon>
        <taxon>Archelosauria</taxon>
        <taxon>Archosauria</taxon>
        <taxon>Dinosauria</taxon>
        <taxon>Saurischia</taxon>
        <taxon>Theropoda</taxon>
        <taxon>Coelurosauria</taxon>
        <taxon>Aves</taxon>
        <taxon>Neognathae</taxon>
        <taxon>Neoaves</taxon>
        <taxon>Telluraves</taxon>
        <taxon>Australaves</taxon>
        <taxon>Passeriformes</taxon>
        <taxon>Sylvioidea</taxon>
        <taxon>Zosteropidae</taxon>
        <taxon>Zosterops</taxon>
    </lineage>
</organism>